<name>A0A915I613_ROMCU</name>
<dbReference type="Proteomes" id="UP000887565">
    <property type="component" value="Unplaced"/>
</dbReference>
<dbReference type="WBParaSite" id="nRc.2.0.1.t08814-RA">
    <property type="protein sequence ID" value="nRc.2.0.1.t08814-RA"/>
    <property type="gene ID" value="nRc.2.0.1.g08814"/>
</dbReference>
<protein>
    <submittedName>
        <fullName evidence="2">Uncharacterized protein</fullName>
    </submittedName>
</protein>
<dbReference type="AlphaFoldDB" id="A0A915I613"/>
<organism evidence="1 2">
    <name type="scientific">Romanomermis culicivorax</name>
    <name type="common">Nematode worm</name>
    <dbReference type="NCBI Taxonomy" id="13658"/>
    <lineage>
        <taxon>Eukaryota</taxon>
        <taxon>Metazoa</taxon>
        <taxon>Ecdysozoa</taxon>
        <taxon>Nematoda</taxon>
        <taxon>Enoplea</taxon>
        <taxon>Dorylaimia</taxon>
        <taxon>Mermithida</taxon>
        <taxon>Mermithoidea</taxon>
        <taxon>Mermithidae</taxon>
        <taxon>Romanomermis</taxon>
    </lineage>
</organism>
<proteinExistence type="predicted"/>
<sequence length="180" mass="20477">MAAKILGLGAISAPKILTYLFVFEFKRRQEPVQKFSIELKLPNRRRPSCARRNQQGLSHPQPVDIFYKWSQHFFGVIFEVNCDVAGYRWPQLFTVEINAYPRNFLQKIKSLALVFLSLETCTSTKCIKRSTTCDFVLAFSGLGAAVAFSGRDSETFIGDKCISWIGYGDPYLQMPLNANF</sequence>
<evidence type="ECO:0000313" key="1">
    <source>
        <dbReference type="Proteomes" id="UP000887565"/>
    </source>
</evidence>
<keyword evidence="1" id="KW-1185">Reference proteome</keyword>
<evidence type="ECO:0000313" key="2">
    <source>
        <dbReference type="WBParaSite" id="nRc.2.0.1.t08814-RA"/>
    </source>
</evidence>
<accession>A0A915I613</accession>
<reference evidence="2" key="1">
    <citation type="submission" date="2022-11" db="UniProtKB">
        <authorList>
            <consortium name="WormBaseParasite"/>
        </authorList>
    </citation>
    <scope>IDENTIFICATION</scope>
</reference>